<protein>
    <submittedName>
        <fullName evidence="2">Uncharacterized protein</fullName>
    </submittedName>
</protein>
<dbReference type="Proteomes" id="UP000703269">
    <property type="component" value="Unassembled WGS sequence"/>
</dbReference>
<dbReference type="AlphaFoldDB" id="A0A9P3GIE6"/>
<reference evidence="2 3" key="1">
    <citation type="submission" date="2021-08" db="EMBL/GenBank/DDBJ databases">
        <title>Draft Genome Sequence of Phanerochaete sordida strain YK-624.</title>
        <authorList>
            <person name="Mori T."/>
            <person name="Dohra H."/>
            <person name="Suzuki T."/>
            <person name="Kawagishi H."/>
            <person name="Hirai H."/>
        </authorList>
    </citation>
    <scope>NUCLEOTIDE SEQUENCE [LARGE SCALE GENOMIC DNA]</scope>
    <source>
        <strain evidence="2 3">YK-624</strain>
    </source>
</reference>
<feature type="compositionally biased region" description="Low complexity" evidence="1">
    <location>
        <begin position="344"/>
        <end position="357"/>
    </location>
</feature>
<gene>
    <name evidence="2" type="ORF">PsYK624_118460</name>
</gene>
<evidence type="ECO:0000256" key="1">
    <source>
        <dbReference type="SAM" id="MobiDB-lite"/>
    </source>
</evidence>
<accession>A0A9P3GIE6</accession>
<sequence>MFRRKPKAKAARRITLPPELILPIVSHTIARFIDDVITGPSLRSRRPMEELASDPPDGGPIPALLLVSYQVRQATLEVLSRALDVPLVKAGTWRLAQKPFAVIAPLRAMWAKPFDEKGDYGRRDVVENLGACTGMSAALQVYWALRAIATLDYDWLHPGRFSAGDRGYAFDSPGPHVQTIAAIEDTMAQACVACPLEFEDVLLPQVEQCRAEHRILTLLYIPFRAVREMWLGWHAVTRLRGPNAHTGVLLSASEMLRRIQLSGQELLDDWPYETVTLHTEVTVFRLHDWAELLDSIHEETGDLQELLELQAIASELQITALVPKRGARSRSMLSRGQALESSCSPLRPSARRGPSASRPHTLFFFSLS</sequence>
<dbReference type="OrthoDB" id="2802668at2759"/>
<name>A0A9P3GIE6_9APHY</name>
<keyword evidence="3" id="KW-1185">Reference proteome</keyword>
<evidence type="ECO:0000313" key="2">
    <source>
        <dbReference type="EMBL" id="GJE95660.1"/>
    </source>
</evidence>
<dbReference type="EMBL" id="BPQB01000051">
    <property type="protein sequence ID" value="GJE95660.1"/>
    <property type="molecule type" value="Genomic_DNA"/>
</dbReference>
<feature type="compositionally biased region" description="Polar residues" evidence="1">
    <location>
        <begin position="333"/>
        <end position="343"/>
    </location>
</feature>
<evidence type="ECO:0000313" key="3">
    <source>
        <dbReference type="Proteomes" id="UP000703269"/>
    </source>
</evidence>
<comment type="caution">
    <text evidence="2">The sequence shown here is derived from an EMBL/GenBank/DDBJ whole genome shotgun (WGS) entry which is preliminary data.</text>
</comment>
<feature type="region of interest" description="Disordered" evidence="1">
    <location>
        <begin position="333"/>
        <end position="357"/>
    </location>
</feature>
<organism evidence="2 3">
    <name type="scientific">Phanerochaete sordida</name>
    <dbReference type="NCBI Taxonomy" id="48140"/>
    <lineage>
        <taxon>Eukaryota</taxon>
        <taxon>Fungi</taxon>
        <taxon>Dikarya</taxon>
        <taxon>Basidiomycota</taxon>
        <taxon>Agaricomycotina</taxon>
        <taxon>Agaricomycetes</taxon>
        <taxon>Polyporales</taxon>
        <taxon>Phanerochaetaceae</taxon>
        <taxon>Phanerochaete</taxon>
    </lineage>
</organism>
<proteinExistence type="predicted"/>